<proteinExistence type="predicted"/>
<gene>
    <name evidence="2" type="ORF">EI684_14965</name>
</gene>
<dbReference type="EMBL" id="RSAS01000596">
    <property type="protein sequence ID" value="RRR69710.1"/>
    <property type="molecule type" value="Genomic_DNA"/>
</dbReference>
<name>A0A426TW18_9CHLR</name>
<sequence length="93" mass="10346">MNAESHDSSLDDETMQAEYDFSQGVRGKHAQGMQQGYTVVVHKLDGTTEERAFLLPQGVVALDADVQAYFPDSEAVNRALRGLIQLVPYRKHP</sequence>
<evidence type="ECO:0000313" key="3">
    <source>
        <dbReference type="Proteomes" id="UP000280307"/>
    </source>
</evidence>
<organism evidence="2 3">
    <name type="scientific">Candidatus Viridilinea halotolerans</name>
    <dbReference type="NCBI Taxonomy" id="2491704"/>
    <lineage>
        <taxon>Bacteria</taxon>
        <taxon>Bacillati</taxon>
        <taxon>Chloroflexota</taxon>
        <taxon>Chloroflexia</taxon>
        <taxon>Chloroflexales</taxon>
        <taxon>Chloroflexineae</taxon>
        <taxon>Oscillochloridaceae</taxon>
        <taxon>Candidatus Viridilinea</taxon>
    </lineage>
</organism>
<reference evidence="2 3" key="1">
    <citation type="submission" date="2018-12" db="EMBL/GenBank/DDBJ databases">
        <title>Genome Sequence of Candidatus Viridilinea halotolerans isolated from saline sulfide-rich spring.</title>
        <authorList>
            <person name="Grouzdev D.S."/>
            <person name="Burganskaya E.I."/>
            <person name="Krutkina M.S."/>
            <person name="Sukhacheva M.V."/>
            <person name="Gorlenko V.M."/>
        </authorList>
    </citation>
    <scope>NUCLEOTIDE SEQUENCE [LARGE SCALE GENOMIC DNA]</scope>
    <source>
        <strain evidence="2">Chok-6</strain>
    </source>
</reference>
<dbReference type="AlphaFoldDB" id="A0A426TW18"/>
<feature type="region of interest" description="Disordered" evidence="1">
    <location>
        <begin position="1"/>
        <end position="27"/>
    </location>
</feature>
<evidence type="ECO:0000256" key="1">
    <source>
        <dbReference type="SAM" id="MobiDB-lite"/>
    </source>
</evidence>
<dbReference type="Proteomes" id="UP000280307">
    <property type="component" value="Unassembled WGS sequence"/>
</dbReference>
<protein>
    <submittedName>
        <fullName evidence="2">Uncharacterized protein</fullName>
    </submittedName>
</protein>
<comment type="caution">
    <text evidence="2">The sequence shown here is derived from an EMBL/GenBank/DDBJ whole genome shotgun (WGS) entry which is preliminary data.</text>
</comment>
<accession>A0A426TW18</accession>
<evidence type="ECO:0000313" key="2">
    <source>
        <dbReference type="EMBL" id="RRR69710.1"/>
    </source>
</evidence>